<organism evidence="1">
    <name type="scientific">Heligmosomoides polygyrus</name>
    <name type="common">Parasitic roundworm</name>
    <dbReference type="NCBI Taxonomy" id="6339"/>
    <lineage>
        <taxon>Eukaryota</taxon>
        <taxon>Metazoa</taxon>
        <taxon>Ecdysozoa</taxon>
        <taxon>Nematoda</taxon>
        <taxon>Chromadorea</taxon>
        <taxon>Rhabditida</taxon>
        <taxon>Rhabditina</taxon>
        <taxon>Rhabditomorpha</taxon>
        <taxon>Strongyloidea</taxon>
        <taxon>Heligmosomidae</taxon>
        <taxon>Heligmosomoides</taxon>
    </lineage>
</organism>
<dbReference type="EMBL" id="UZAH01026657">
    <property type="protein sequence ID" value="VDO83772.1"/>
    <property type="molecule type" value="Genomic_DNA"/>
</dbReference>
<dbReference type="PANTHER" id="PTHR35015">
    <property type="entry name" value="PROTEIN CBR-OSM-7-RELATED"/>
    <property type="match status" value="1"/>
</dbReference>
<dbReference type="OrthoDB" id="5810033at2759"/>
<sequence length="213" mass="25232">MVTSFFVYFSSVEKTSLAVIQSPTSIPIHFSLLSLFFHELRWRQESFLHLRIEIIFGQNYFASHAKGEYCAVYRLNYDYYCRGIWTGEKLVTHSRHLDRIKKFCPTYKEACVHYKEPESLEQEYRRKSYREILEELAEIIPCTPECNQNVHPHCTQECKCDYDYPRMQRFCNPPALPLFLNTCRSIRCSNATFQSLVALYSNYLNISTTCFCD</sequence>
<gene>
    <name evidence="1" type="ORF">HPBE_LOCUS10124</name>
</gene>
<accession>A0A3P8CHT0</accession>
<dbReference type="AlphaFoldDB" id="A0A3P8CHT0"/>
<name>A0A3P8CHT0_HELPZ</name>
<protein>
    <submittedName>
        <fullName evidence="1">Uncharacterized protein</fullName>
    </submittedName>
</protein>
<dbReference type="GO" id="GO:0045747">
    <property type="term" value="P:positive regulation of Notch signaling pathway"/>
    <property type="evidence" value="ECO:0007669"/>
    <property type="project" value="TreeGrafter"/>
</dbReference>
<dbReference type="GO" id="GO:0005615">
    <property type="term" value="C:extracellular space"/>
    <property type="evidence" value="ECO:0007669"/>
    <property type="project" value="TreeGrafter"/>
</dbReference>
<dbReference type="PANTHER" id="PTHR35015:SF2">
    <property type="entry name" value="DELTA AND OSM-11 HOMOLOG PROTEIN 1"/>
    <property type="match status" value="1"/>
</dbReference>
<evidence type="ECO:0000313" key="1">
    <source>
        <dbReference type="EMBL" id="VDO83772.1"/>
    </source>
</evidence>
<dbReference type="InterPro" id="IPR053124">
    <property type="entry name" value="Notch_signaling_modulators"/>
</dbReference>
<reference evidence="1" key="1">
    <citation type="submission" date="2018-11" db="EMBL/GenBank/DDBJ databases">
        <authorList>
            <consortium name="Pathogen Informatics"/>
        </authorList>
    </citation>
    <scope>NUCLEOTIDE SEQUENCE [LARGE SCALE GENOMIC DNA]</scope>
</reference>
<proteinExistence type="predicted"/>
<dbReference type="GO" id="GO:0005112">
    <property type="term" value="F:Notch binding"/>
    <property type="evidence" value="ECO:0007669"/>
    <property type="project" value="TreeGrafter"/>
</dbReference>